<evidence type="ECO:0000313" key="3">
    <source>
        <dbReference type="EMBL" id="MFD1611153.1"/>
    </source>
</evidence>
<feature type="binding site" evidence="1">
    <location>
        <position position="170"/>
    </location>
    <ligand>
        <name>Zn(2+)</name>
        <dbReference type="ChEBI" id="CHEBI:29105"/>
        <note>catalytic</note>
    </ligand>
</feature>
<dbReference type="SUPFAM" id="SSF55486">
    <property type="entry name" value="Metalloproteases ('zincins'), catalytic domain"/>
    <property type="match status" value="1"/>
</dbReference>
<feature type="binding site" evidence="1">
    <location>
        <position position="176"/>
    </location>
    <ligand>
        <name>Zn(2+)</name>
        <dbReference type="ChEBI" id="CHEBI:29105"/>
        <note>catalytic</note>
    </ligand>
</feature>
<dbReference type="Proteomes" id="UP001597115">
    <property type="component" value="Unassembled WGS sequence"/>
</dbReference>
<dbReference type="PRINTS" id="PR00480">
    <property type="entry name" value="ASTACIN"/>
</dbReference>
<comment type="cofactor">
    <cofactor evidence="1">
        <name>Zn(2+)</name>
        <dbReference type="ChEBI" id="CHEBI:29105"/>
    </cofactor>
    <text evidence="1">Binds 1 zinc ion per subunit.</text>
</comment>
<organism evidence="3 4">
    <name type="scientific">Sphingomonas tabacisoli</name>
    <dbReference type="NCBI Taxonomy" id="2249466"/>
    <lineage>
        <taxon>Bacteria</taxon>
        <taxon>Pseudomonadati</taxon>
        <taxon>Pseudomonadota</taxon>
        <taxon>Alphaproteobacteria</taxon>
        <taxon>Sphingomonadales</taxon>
        <taxon>Sphingomonadaceae</taxon>
        <taxon>Sphingomonas</taxon>
    </lineage>
</organism>
<dbReference type="PROSITE" id="PS51864">
    <property type="entry name" value="ASTACIN"/>
    <property type="match status" value="1"/>
</dbReference>
<accession>A0ABW4HZQ6</accession>
<name>A0ABW4HZQ6_9SPHN</name>
<protein>
    <submittedName>
        <fullName evidence="3">M12 family metallopeptidase</fullName>
    </submittedName>
</protein>
<proteinExistence type="predicted"/>
<dbReference type="CDD" id="cd04280">
    <property type="entry name" value="ZnMc_astacin_like"/>
    <property type="match status" value="1"/>
</dbReference>
<dbReference type="Gene3D" id="3.40.390.10">
    <property type="entry name" value="Collagenase (Catalytic Domain)"/>
    <property type="match status" value="1"/>
</dbReference>
<gene>
    <name evidence="3" type="ORF">ACFSCW_04985</name>
</gene>
<dbReference type="EMBL" id="JBHUDY010000001">
    <property type="protein sequence ID" value="MFD1611153.1"/>
    <property type="molecule type" value="Genomic_DNA"/>
</dbReference>
<comment type="caution">
    <text evidence="1">Lacks conserved residue(s) required for the propagation of feature annotation.</text>
</comment>
<sequence length="274" mass="30349">MCGEGFVKGDTVFKAYVKPYNTPWREVQAVDADGLAIFEGCIILGRTDTVRQSHAMLQQQALAMPLLLTNPGIETRGAAIIGAQFRWKNRTVPYMLAPDVPDPDRVNKAIAHWHEKTSIRFVPRDTQTDFLLIKRDQRGCASMVGRQGGVQELILGDFCTTGNIIHELGHTVGLWHEQCRIDRDQFIEIDLDEVQPSQRHNFEQRIVETIDLGAYDYGSIMHYPPSAFAVAPGAITIKPKKPLPAGVVMGQRDGLSAGDIASVEALYATEPKPV</sequence>
<feature type="domain" description="Peptidase M12A" evidence="2">
    <location>
        <begin position="78"/>
        <end position="272"/>
    </location>
</feature>
<dbReference type="SMART" id="SM00235">
    <property type="entry name" value="ZnMc"/>
    <property type="match status" value="1"/>
</dbReference>
<keyword evidence="1" id="KW-0645">Protease</keyword>
<dbReference type="InterPro" id="IPR001506">
    <property type="entry name" value="Peptidase_M12A"/>
</dbReference>
<dbReference type="InterPro" id="IPR024079">
    <property type="entry name" value="MetalloPept_cat_dom_sf"/>
</dbReference>
<keyword evidence="4" id="KW-1185">Reference proteome</keyword>
<dbReference type="RefSeq" id="WP_380887501.1">
    <property type="nucleotide sequence ID" value="NZ_JBHUDY010000001.1"/>
</dbReference>
<feature type="binding site" evidence="1">
    <location>
        <position position="166"/>
    </location>
    <ligand>
        <name>Zn(2+)</name>
        <dbReference type="ChEBI" id="CHEBI:29105"/>
        <note>catalytic</note>
    </ligand>
</feature>
<feature type="active site" evidence="1">
    <location>
        <position position="167"/>
    </location>
</feature>
<keyword evidence="1" id="KW-0479">Metal-binding</keyword>
<dbReference type="PANTHER" id="PTHR10127">
    <property type="entry name" value="DISCOIDIN, CUB, EGF, LAMININ , AND ZINC METALLOPROTEASE DOMAIN CONTAINING"/>
    <property type="match status" value="1"/>
</dbReference>
<keyword evidence="1" id="KW-0378">Hydrolase</keyword>
<evidence type="ECO:0000259" key="2">
    <source>
        <dbReference type="PROSITE" id="PS51864"/>
    </source>
</evidence>
<reference evidence="4" key="1">
    <citation type="journal article" date="2019" name="Int. J. Syst. Evol. Microbiol.">
        <title>The Global Catalogue of Microorganisms (GCM) 10K type strain sequencing project: providing services to taxonomists for standard genome sequencing and annotation.</title>
        <authorList>
            <consortium name="The Broad Institute Genomics Platform"/>
            <consortium name="The Broad Institute Genome Sequencing Center for Infectious Disease"/>
            <person name="Wu L."/>
            <person name="Ma J."/>
        </authorList>
    </citation>
    <scope>NUCLEOTIDE SEQUENCE [LARGE SCALE GENOMIC DNA]</scope>
    <source>
        <strain evidence="4">CGMCC 1.16275</strain>
    </source>
</reference>
<dbReference type="Pfam" id="PF01400">
    <property type="entry name" value="Astacin"/>
    <property type="match status" value="1"/>
</dbReference>
<keyword evidence="1" id="KW-0862">Zinc</keyword>
<keyword evidence="1" id="KW-0482">Metalloprotease</keyword>
<comment type="caution">
    <text evidence="3">The sequence shown here is derived from an EMBL/GenBank/DDBJ whole genome shotgun (WGS) entry which is preliminary data.</text>
</comment>
<evidence type="ECO:0000256" key="1">
    <source>
        <dbReference type="PROSITE-ProRule" id="PRU01211"/>
    </source>
</evidence>
<dbReference type="InterPro" id="IPR034035">
    <property type="entry name" value="Astacin-like_dom"/>
</dbReference>
<dbReference type="PANTHER" id="PTHR10127:SF850">
    <property type="entry name" value="METALLOENDOPEPTIDASE"/>
    <property type="match status" value="1"/>
</dbReference>
<dbReference type="InterPro" id="IPR006026">
    <property type="entry name" value="Peptidase_Metallo"/>
</dbReference>
<evidence type="ECO:0000313" key="4">
    <source>
        <dbReference type="Proteomes" id="UP001597115"/>
    </source>
</evidence>